<protein>
    <submittedName>
        <fullName evidence="1">TniB family protein</fullName>
    </submittedName>
</protein>
<dbReference type="Pfam" id="PF05621">
    <property type="entry name" value="TniB"/>
    <property type="match status" value="1"/>
</dbReference>
<dbReference type="AlphaFoldDB" id="E8X2D5"/>
<dbReference type="OrthoDB" id="14765at2"/>
<dbReference type="PaxDb" id="1198114-AciX9_1001"/>
<organism evidence="2">
    <name type="scientific">Granulicella tundricola (strain ATCC BAA-1859 / DSM 23138 / MP5ACTX9)</name>
    <dbReference type="NCBI Taxonomy" id="1198114"/>
    <lineage>
        <taxon>Bacteria</taxon>
        <taxon>Pseudomonadati</taxon>
        <taxon>Acidobacteriota</taxon>
        <taxon>Terriglobia</taxon>
        <taxon>Terriglobales</taxon>
        <taxon>Acidobacteriaceae</taxon>
        <taxon>Granulicella</taxon>
    </lineage>
</organism>
<name>E8X2D5_GRATM</name>
<evidence type="ECO:0000313" key="2">
    <source>
        <dbReference type="Proteomes" id="UP000000343"/>
    </source>
</evidence>
<accession>E8X2D5</accession>
<dbReference type="HOGENOM" id="CLU_067529_2_0_0"/>
<dbReference type="Proteomes" id="UP000000343">
    <property type="component" value="Chromosome"/>
</dbReference>
<gene>
    <name evidence="1" type="ordered locus">AciX9_1001</name>
</gene>
<keyword evidence="2" id="KW-1185">Reference proteome</keyword>
<dbReference type="InterPro" id="IPR008868">
    <property type="entry name" value="TniB"/>
</dbReference>
<evidence type="ECO:0000313" key="1">
    <source>
        <dbReference type="EMBL" id="ADW68067.1"/>
    </source>
</evidence>
<dbReference type="Gene3D" id="3.40.50.300">
    <property type="entry name" value="P-loop containing nucleotide triphosphate hydrolases"/>
    <property type="match status" value="1"/>
</dbReference>
<dbReference type="eggNOG" id="COG1474">
    <property type="taxonomic scope" value="Bacteria"/>
</dbReference>
<dbReference type="EMBL" id="CP002480">
    <property type="protein sequence ID" value="ADW68067.1"/>
    <property type="molecule type" value="Genomic_DNA"/>
</dbReference>
<dbReference type="InterPro" id="IPR027417">
    <property type="entry name" value="P-loop_NTPase"/>
</dbReference>
<dbReference type="SUPFAM" id="SSF52540">
    <property type="entry name" value="P-loop containing nucleoside triphosphate hydrolases"/>
    <property type="match status" value="1"/>
</dbReference>
<proteinExistence type="predicted"/>
<dbReference type="RefSeq" id="WP_013579390.1">
    <property type="nucleotide sequence ID" value="NC_015064.1"/>
</dbReference>
<dbReference type="STRING" id="1198114.AciX9_1001"/>
<dbReference type="KEGG" id="acm:AciX9_1001"/>
<reference evidence="2" key="1">
    <citation type="submission" date="2011-01" db="EMBL/GenBank/DDBJ databases">
        <title>Complete sequence of chromosome of Acidobacterium sp. MP5ACTX9.</title>
        <authorList>
            <consortium name="US DOE Joint Genome Institute"/>
            <person name="Lucas S."/>
            <person name="Copeland A."/>
            <person name="Lapidus A."/>
            <person name="Cheng J.-F."/>
            <person name="Goodwin L."/>
            <person name="Pitluck S."/>
            <person name="Teshima H."/>
            <person name="Detter J.C."/>
            <person name="Han C."/>
            <person name="Tapia R."/>
            <person name="Land M."/>
            <person name="Hauser L."/>
            <person name="Kyrpides N."/>
            <person name="Ivanova N."/>
            <person name="Ovchinnikova G."/>
            <person name="Pagani I."/>
            <person name="Rawat S.R."/>
            <person name="Mannisto M."/>
            <person name="Haggblom M.M."/>
            <person name="Woyke T."/>
        </authorList>
    </citation>
    <scope>NUCLEOTIDE SEQUENCE [LARGE SCALE GENOMIC DNA]</scope>
    <source>
        <strain evidence="2">MP5ACTX9</strain>
    </source>
</reference>
<sequence length="296" mass="33447">MSEHLSSSAKAALMLSDTERIRYARNEQFISYTGAKRILTSLENLLDHPKRQRMPCLLIAGRTNNGKSAIAQEFLSLHPPVKEPSADADVVPVLYVQAPPVPDERRLNAVLLDKLCVPHKTNERADRMMQQLLVVMPNLGVKMLMIDEIHHILAGNRERQRVFLQVLKYISNELQIPIVALGTDNALFALQADAQLANRFVPIAIPEWKHNLEYLGLLKAFEKLLPLRLPSMLTDAQLATRLLTMCEGTIGELARLLSIATEEAIRNQSERISVALLERLSWVQPSERRNFVAREI</sequence>